<evidence type="ECO:0000256" key="3">
    <source>
        <dbReference type="ARBA" id="ARBA00016507"/>
    </source>
</evidence>
<keyword evidence="8" id="KW-0175">Coiled coil</keyword>
<keyword evidence="6" id="KW-0653">Protein transport</keyword>
<dbReference type="GO" id="GO:0005829">
    <property type="term" value="C:cytosol"/>
    <property type="evidence" value="ECO:0007669"/>
    <property type="project" value="TreeGrafter"/>
</dbReference>
<keyword evidence="11" id="KW-0966">Cell projection</keyword>
<evidence type="ECO:0000313" key="11">
    <source>
        <dbReference type="EMBL" id="KIQ61294.1"/>
    </source>
</evidence>
<evidence type="ECO:0000256" key="9">
    <source>
        <dbReference type="SAM" id="MobiDB-lite"/>
    </source>
</evidence>
<accession>A0A0D0PFX7</accession>
<evidence type="ECO:0000256" key="8">
    <source>
        <dbReference type="SAM" id="Coils"/>
    </source>
</evidence>
<comment type="caution">
    <text evidence="11">The sequence shown here is derived from an EMBL/GenBank/DDBJ whole genome shotgun (WGS) entry which is preliminary data.</text>
</comment>
<dbReference type="InterPro" id="IPR018035">
    <property type="entry name" value="Flagellar_FliH/T3SS_HrpE"/>
</dbReference>
<evidence type="ECO:0000313" key="12">
    <source>
        <dbReference type="Proteomes" id="UP000032101"/>
    </source>
</evidence>
<evidence type="ECO:0000256" key="1">
    <source>
        <dbReference type="ARBA" id="ARBA00003041"/>
    </source>
</evidence>
<gene>
    <name evidence="11" type="ORF">RL74_00945</name>
</gene>
<keyword evidence="7" id="KW-1006">Bacterial flagellum protein export</keyword>
<sequence length="242" mass="26414">MSNSKPPVSSTVLRQPFQNQGARRLPGLGGDVQPARLASEARQPDVKAMLRETFAQELAEMERERREEGALEASKQARAQLTEALARQEQQWLKTEASLRTALEAERLQIARLVEALEAQQEQLLSSMEPLVGRFALAVVERLLGTHAETRPLIADLAKQAIETYQLTAPLRIRVARADYETLLRLAPDDPLIRSFLVDPQASAGSCLIDFEGGQLDAAVQTQLANVASVLTAKGDGRVAGA</sequence>
<feature type="compositionally biased region" description="Polar residues" evidence="9">
    <location>
        <begin position="1"/>
        <end position="21"/>
    </location>
</feature>
<dbReference type="GO" id="GO:0044781">
    <property type="term" value="P:bacterial-type flagellum organization"/>
    <property type="evidence" value="ECO:0007669"/>
    <property type="project" value="UniProtKB-KW"/>
</dbReference>
<dbReference type="AlphaFoldDB" id="A0A0D0PFX7"/>
<dbReference type="PATRIC" id="fig|294.124.peg.192"/>
<name>A0A0D0PFX7_PSEFL</name>
<keyword evidence="5" id="KW-1005">Bacterial flagellum biogenesis</keyword>
<comment type="similarity">
    <text evidence="2">Belongs to the FliH family.</text>
</comment>
<evidence type="ECO:0000256" key="7">
    <source>
        <dbReference type="ARBA" id="ARBA00023225"/>
    </source>
</evidence>
<evidence type="ECO:0000256" key="4">
    <source>
        <dbReference type="ARBA" id="ARBA00022448"/>
    </source>
</evidence>
<evidence type="ECO:0000259" key="10">
    <source>
        <dbReference type="Pfam" id="PF02108"/>
    </source>
</evidence>
<keyword evidence="11" id="KW-0969">Cilium</keyword>
<dbReference type="InterPro" id="IPR051472">
    <property type="entry name" value="T3SS_Stator/FliH"/>
</dbReference>
<feature type="coiled-coil region" evidence="8">
    <location>
        <begin position="47"/>
        <end position="123"/>
    </location>
</feature>
<comment type="function">
    <text evidence="1">Needed for flagellar regrowth and assembly.</text>
</comment>
<evidence type="ECO:0000256" key="2">
    <source>
        <dbReference type="ARBA" id="ARBA00006602"/>
    </source>
</evidence>
<feature type="domain" description="Flagellar assembly protein FliH/Type III secretion system HrpE" evidence="10">
    <location>
        <begin position="106"/>
        <end position="226"/>
    </location>
</feature>
<keyword evidence="11" id="KW-0282">Flagellum</keyword>
<feature type="region of interest" description="Disordered" evidence="9">
    <location>
        <begin position="1"/>
        <end position="32"/>
    </location>
</feature>
<protein>
    <recommendedName>
        <fullName evidence="3">Flagellar assembly protein FliH</fullName>
    </recommendedName>
</protein>
<dbReference type="Pfam" id="PF02108">
    <property type="entry name" value="FliH"/>
    <property type="match status" value="1"/>
</dbReference>
<dbReference type="EMBL" id="JXNZ01000005">
    <property type="protein sequence ID" value="KIQ61294.1"/>
    <property type="molecule type" value="Genomic_DNA"/>
</dbReference>
<dbReference type="PANTHER" id="PTHR34982">
    <property type="entry name" value="YOP PROTEINS TRANSLOCATION PROTEIN L"/>
    <property type="match status" value="1"/>
</dbReference>
<dbReference type="GO" id="GO:0015031">
    <property type="term" value="P:protein transport"/>
    <property type="evidence" value="ECO:0007669"/>
    <property type="project" value="UniProtKB-KW"/>
</dbReference>
<proteinExistence type="inferred from homology"/>
<keyword evidence="4" id="KW-0813">Transport</keyword>
<dbReference type="Proteomes" id="UP000032101">
    <property type="component" value="Unassembled WGS sequence"/>
</dbReference>
<dbReference type="OrthoDB" id="7029866at2"/>
<evidence type="ECO:0000256" key="5">
    <source>
        <dbReference type="ARBA" id="ARBA00022795"/>
    </source>
</evidence>
<dbReference type="RefSeq" id="WP_042727958.1">
    <property type="nucleotide sequence ID" value="NZ_JXNZ01000005.1"/>
</dbReference>
<reference evidence="11 12" key="1">
    <citation type="submission" date="2015-01" db="EMBL/GenBank/DDBJ databases">
        <title>Draft Genome Sequence of the Biocontrol and Plant Growth-Promoting Rhizobacteria (PGPR) Pseudomonas fluorescens UM270.</title>
        <authorList>
            <person name="Hernandez-Salmeron J.E."/>
            <person name="Santoyo G."/>
            <person name="Moreno-Hagelsieb G."/>
            <person name="Hernandez-Leon R."/>
        </authorList>
    </citation>
    <scope>NUCLEOTIDE SEQUENCE [LARGE SCALE GENOMIC DNA]</scope>
    <source>
        <strain evidence="11 12">UM270</strain>
    </source>
</reference>
<organism evidence="11 12">
    <name type="scientific">Pseudomonas fluorescens</name>
    <dbReference type="NCBI Taxonomy" id="294"/>
    <lineage>
        <taxon>Bacteria</taxon>
        <taxon>Pseudomonadati</taxon>
        <taxon>Pseudomonadota</taxon>
        <taxon>Gammaproteobacteria</taxon>
        <taxon>Pseudomonadales</taxon>
        <taxon>Pseudomonadaceae</taxon>
        <taxon>Pseudomonas</taxon>
    </lineage>
</organism>
<evidence type="ECO:0000256" key="6">
    <source>
        <dbReference type="ARBA" id="ARBA00022927"/>
    </source>
</evidence>
<dbReference type="PANTHER" id="PTHR34982:SF1">
    <property type="entry name" value="FLAGELLAR ASSEMBLY PROTEIN FLIH"/>
    <property type="match status" value="1"/>
</dbReference>